<feature type="domain" description="N-acetyltransferase" evidence="1">
    <location>
        <begin position="7"/>
        <end position="179"/>
    </location>
</feature>
<comment type="caution">
    <text evidence="2">The sequence shown here is derived from an EMBL/GenBank/DDBJ whole genome shotgun (WGS) entry which is preliminary data.</text>
</comment>
<evidence type="ECO:0000313" key="2">
    <source>
        <dbReference type="EMBL" id="GHI57562.1"/>
    </source>
</evidence>
<dbReference type="Proteomes" id="UP000646738">
    <property type="component" value="Unassembled WGS sequence"/>
</dbReference>
<organism evidence="2 3">
    <name type="scientific">Streptomyces rubradiris</name>
    <name type="common">Streptomyces achromogenes subsp. rubradiris</name>
    <dbReference type="NCBI Taxonomy" id="285531"/>
    <lineage>
        <taxon>Bacteria</taxon>
        <taxon>Bacillati</taxon>
        <taxon>Actinomycetota</taxon>
        <taxon>Actinomycetes</taxon>
        <taxon>Kitasatosporales</taxon>
        <taxon>Streptomycetaceae</taxon>
        <taxon>Streptomyces</taxon>
    </lineage>
</organism>
<evidence type="ECO:0000259" key="1">
    <source>
        <dbReference type="PROSITE" id="PS51186"/>
    </source>
</evidence>
<dbReference type="InterPro" id="IPR000182">
    <property type="entry name" value="GNAT_dom"/>
</dbReference>
<dbReference type="EMBL" id="BNEA01000015">
    <property type="protein sequence ID" value="GHI57562.1"/>
    <property type="molecule type" value="Genomic_DNA"/>
</dbReference>
<reference evidence="3" key="1">
    <citation type="submission" date="2023-07" db="EMBL/GenBank/DDBJ databases">
        <title>Whole genome shotgun sequence of Streptomyces achromogenes subsp. rubradiris NBRC 14000.</title>
        <authorList>
            <person name="Komaki H."/>
            <person name="Tamura T."/>
        </authorList>
    </citation>
    <scope>NUCLEOTIDE SEQUENCE [LARGE SCALE GENOMIC DNA]</scope>
    <source>
        <strain evidence="3">NBRC 14000</strain>
    </source>
</reference>
<proteinExistence type="predicted"/>
<sequence>MTSAPAIELRTFTTLDAVRADLIDVYAEVRAPLLHLPNYAVTAFGERLDRHGAEPGFMAVLAYEAGHPIGYAYGNTIERGDRYWQRTTPAPAEEYVKGPAVALKEIGVRPAWRGTGTARRIHDALLAGREEPYVTLMVNKAAGDGKVHALYRSWGYEDIGHSQPSAASPVLTVMIRATNQGARGVTDTPGHP</sequence>
<dbReference type="RefSeq" id="WP_189995688.1">
    <property type="nucleotide sequence ID" value="NZ_BNCB01000008.1"/>
</dbReference>
<keyword evidence="3" id="KW-1185">Reference proteome</keyword>
<gene>
    <name evidence="2" type="ORF">Srubr_74080</name>
</gene>
<accession>A0ABQ3RNZ0</accession>
<name>A0ABQ3RNZ0_STRRR</name>
<evidence type="ECO:0000313" key="3">
    <source>
        <dbReference type="Proteomes" id="UP000646738"/>
    </source>
</evidence>
<dbReference type="Gene3D" id="3.40.630.30">
    <property type="match status" value="1"/>
</dbReference>
<dbReference type="PROSITE" id="PS51186">
    <property type="entry name" value="GNAT"/>
    <property type="match status" value="1"/>
</dbReference>
<dbReference type="Pfam" id="PF00583">
    <property type="entry name" value="Acetyltransf_1"/>
    <property type="match status" value="1"/>
</dbReference>
<dbReference type="SUPFAM" id="SSF55729">
    <property type="entry name" value="Acyl-CoA N-acyltransferases (Nat)"/>
    <property type="match status" value="1"/>
</dbReference>
<dbReference type="InterPro" id="IPR016181">
    <property type="entry name" value="Acyl_CoA_acyltransferase"/>
</dbReference>
<protein>
    <recommendedName>
        <fullName evidence="1">N-acetyltransferase domain-containing protein</fullName>
    </recommendedName>
</protein>